<evidence type="ECO:0000313" key="3">
    <source>
        <dbReference type="Proteomes" id="UP000601522"/>
    </source>
</evidence>
<dbReference type="RefSeq" id="WP_249322492.1">
    <property type="nucleotide sequence ID" value="NZ_JACRTK010000001.1"/>
</dbReference>
<name>A0A926EWL6_9FIRM</name>
<keyword evidence="1" id="KW-0812">Transmembrane</keyword>
<evidence type="ECO:0000313" key="2">
    <source>
        <dbReference type="EMBL" id="MBC8589673.1"/>
    </source>
</evidence>
<gene>
    <name evidence="2" type="ORF">H8689_00750</name>
</gene>
<keyword evidence="1" id="KW-1133">Transmembrane helix</keyword>
<keyword evidence="3" id="KW-1185">Reference proteome</keyword>
<feature type="transmembrane region" description="Helical" evidence="1">
    <location>
        <begin position="28"/>
        <end position="48"/>
    </location>
</feature>
<dbReference type="AlphaFoldDB" id="A0A926EWL6"/>
<feature type="transmembrane region" description="Helical" evidence="1">
    <location>
        <begin position="180"/>
        <end position="202"/>
    </location>
</feature>
<organism evidence="2 3">
    <name type="scientific">Wansuia hejianensis</name>
    <dbReference type="NCBI Taxonomy" id="2763667"/>
    <lineage>
        <taxon>Bacteria</taxon>
        <taxon>Bacillati</taxon>
        <taxon>Bacillota</taxon>
        <taxon>Clostridia</taxon>
        <taxon>Lachnospirales</taxon>
        <taxon>Lachnospiraceae</taxon>
        <taxon>Wansuia</taxon>
    </lineage>
</organism>
<proteinExistence type="predicted"/>
<feature type="transmembrane region" description="Helical" evidence="1">
    <location>
        <begin position="60"/>
        <end position="84"/>
    </location>
</feature>
<keyword evidence="1" id="KW-0472">Membrane</keyword>
<accession>A0A926EWL6</accession>
<comment type="caution">
    <text evidence="2">The sequence shown here is derived from an EMBL/GenBank/DDBJ whole genome shotgun (WGS) entry which is preliminary data.</text>
</comment>
<protein>
    <submittedName>
        <fullName evidence="2">Uncharacterized protein</fullName>
    </submittedName>
</protein>
<feature type="transmembrane region" description="Helical" evidence="1">
    <location>
        <begin position="96"/>
        <end position="127"/>
    </location>
</feature>
<reference evidence="2 3" key="1">
    <citation type="submission" date="2020-08" db="EMBL/GenBank/DDBJ databases">
        <title>Genome public.</title>
        <authorList>
            <person name="Liu C."/>
            <person name="Sun Q."/>
        </authorList>
    </citation>
    <scope>NUCLEOTIDE SEQUENCE [LARGE SCALE GENOMIC DNA]</scope>
    <source>
        <strain evidence="2 3">NSJ-26</strain>
    </source>
</reference>
<feature type="transmembrane region" description="Helical" evidence="1">
    <location>
        <begin position="139"/>
        <end position="160"/>
    </location>
</feature>
<dbReference type="EMBL" id="JACRTK010000001">
    <property type="protein sequence ID" value="MBC8589673.1"/>
    <property type="molecule type" value="Genomic_DNA"/>
</dbReference>
<dbReference type="Proteomes" id="UP000601522">
    <property type="component" value="Unassembled WGS sequence"/>
</dbReference>
<sequence>MKNRIKQLLKKGTELWQSSNQKYKNMKIGGMLFSIFGAICLFLSYVLMNESLIITSIAKYTFRYFALFMFCVAINFFVIYFYVYNNIKIFKSYAKYFLIPLIMLSVVTLIVGIPFTILSGVIAKILGFRAKKMDNLMSFIFYLLITIIVIGVFIYPNYILAYSISKFLENLFTIKYNLNLGVYSMGLFIFISLLKLEVDAFYRGLLFIKQRK</sequence>
<evidence type="ECO:0000256" key="1">
    <source>
        <dbReference type="SAM" id="Phobius"/>
    </source>
</evidence>